<evidence type="ECO:0000313" key="3">
    <source>
        <dbReference type="Proteomes" id="UP001323798"/>
    </source>
</evidence>
<dbReference type="Pfam" id="PF12900">
    <property type="entry name" value="Pyridox_ox_2"/>
    <property type="match status" value="1"/>
</dbReference>
<dbReference type="Gene3D" id="2.30.110.10">
    <property type="entry name" value="Electron Transport, Fmn-binding Protein, Chain A"/>
    <property type="match status" value="1"/>
</dbReference>
<gene>
    <name evidence="2" type="ORF">SM116_17895</name>
</gene>
<accession>A0ABZ0SJP2</accession>
<reference evidence="2 3" key="1">
    <citation type="submission" date="2023-11" db="EMBL/GenBank/DDBJ databases">
        <title>Genome sequence of Microbacterium rhizosphaerae KACC 19337.</title>
        <authorList>
            <person name="Choi H."/>
            <person name="Kim S."/>
            <person name="Kim Y."/>
            <person name="Kwon S.-W."/>
            <person name="Heo J."/>
        </authorList>
    </citation>
    <scope>NUCLEOTIDE SEQUENCE [LARGE SCALE GENOMIC DNA]</scope>
    <source>
        <strain evidence="2 3">KACC 19337</strain>
    </source>
</reference>
<dbReference type="RefSeq" id="WP_320942321.1">
    <property type="nucleotide sequence ID" value="NZ_BAABEU010000003.1"/>
</dbReference>
<proteinExistence type="predicted"/>
<sequence length="183" mass="19919">MSAHDGLIDPAGNGVEELDAEECWRLLTLGKVGRLAVVGHDGHPDLMPLNYLAHDGSLYFRTAPGGKLQSIEAHPEVAFEIDGQDARRRWSVVVRGSARRLTDPAEIDASGIAHLMSWSPTTKQEFVRVDPSTVSGRRFAKRFETTTDSRGDAAGEVQEFTDHDGVLPKPWPIPHHPPAGQGA</sequence>
<name>A0ABZ0SJP2_9MICO</name>
<feature type="region of interest" description="Disordered" evidence="1">
    <location>
        <begin position="146"/>
        <end position="183"/>
    </location>
</feature>
<evidence type="ECO:0000256" key="1">
    <source>
        <dbReference type="SAM" id="MobiDB-lite"/>
    </source>
</evidence>
<protein>
    <submittedName>
        <fullName evidence="2">Pyridoxamine 5'-phosphate oxidase family protein</fullName>
    </submittedName>
</protein>
<dbReference type="EMBL" id="CP139368">
    <property type="protein sequence ID" value="WPR89607.1"/>
    <property type="molecule type" value="Genomic_DNA"/>
</dbReference>
<dbReference type="InterPro" id="IPR012349">
    <property type="entry name" value="Split_barrel_FMN-bd"/>
</dbReference>
<dbReference type="SUPFAM" id="SSF50475">
    <property type="entry name" value="FMN-binding split barrel"/>
    <property type="match status" value="1"/>
</dbReference>
<dbReference type="InterPro" id="IPR024747">
    <property type="entry name" value="Pyridox_Oxase-rel"/>
</dbReference>
<dbReference type="Proteomes" id="UP001323798">
    <property type="component" value="Chromosome"/>
</dbReference>
<evidence type="ECO:0000313" key="2">
    <source>
        <dbReference type="EMBL" id="WPR89607.1"/>
    </source>
</evidence>
<organism evidence="2 3">
    <name type="scientific">Microbacterium rhizosphaerae</name>
    <dbReference type="NCBI Taxonomy" id="1678237"/>
    <lineage>
        <taxon>Bacteria</taxon>
        <taxon>Bacillati</taxon>
        <taxon>Actinomycetota</taxon>
        <taxon>Actinomycetes</taxon>
        <taxon>Micrococcales</taxon>
        <taxon>Microbacteriaceae</taxon>
        <taxon>Microbacterium</taxon>
    </lineage>
</organism>
<keyword evidence="3" id="KW-1185">Reference proteome</keyword>